<name>A0A6G8RXN2_9GAMM</name>
<organism evidence="3 4">
    <name type="scientific">Acinetobacter shaoyimingii</name>
    <dbReference type="NCBI Taxonomy" id="2715164"/>
    <lineage>
        <taxon>Bacteria</taxon>
        <taxon>Pseudomonadati</taxon>
        <taxon>Pseudomonadota</taxon>
        <taxon>Gammaproteobacteria</taxon>
        <taxon>Moraxellales</taxon>
        <taxon>Moraxellaceae</taxon>
        <taxon>Acinetobacter</taxon>
    </lineage>
</organism>
<feature type="compositionally biased region" description="Polar residues" evidence="1">
    <location>
        <begin position="1"/>
        <end position="22"/>
    </location>
</feature>
<evidence type="ECO:0000313" key="4">
    <source>
        <dbReference type="Proteomes" id="UP000502297"/>
    </source>
</evidence>
<dbReference type="AlphaFoldDB" id="A0A6G8RXN2"/>
<evidence type="ECO:0000256" key="2">
    <source>
        <dbReference type="SAM" id="Phobius"/>
    </source>
</evidence>
<feature type="region of interest" description="Disordered" evidence="1">
    <location>
        <begin position="1"/>
        <end position="24"/>
    </location>
</feature>
<proteinExistence type="predicted"/>
<reference evidence="3 4" key="1">
    <citation type="submission" date="2020-03" db="EMBL/GenBank/DDBJ databases">
        <authorList>
            <person name="Zhu W."/>
        </authorList>
    </citation>
    <scope>NUCLEOTIDE SEQUENCE [LARGE SCALE GENOMIC DNA]</scope>
    <source>
        <strain evidence="3 4">323-1</strain>
    </source>
</reference>
<evidence type="ECO:0000256" key="1">
    <source>
        <dbReference type="SAM" id="MobiDB-lite"/>
    </source>
</evidence>
<dbReference type="EMBL" id="CP049801">
    <property type="protein sequence ID" value="QIO06706.1"/>
    <property type="molecule type" value="Genomic_DNA"/>
</dbReference>
<keyword evidence="2" id="KW-1133">Transmembrane helix</keyword>
<evidence type="ECO:0000313" key="3">
    <source>
        <dbReference type="EMBL" id="QIO06706.1"/>
    </source>
</evidence>
<keyword evidence="2" id="KW-0812">Transmembrane</keyword>
<sequence>MTTEQNQSNETKKASQSTQPKQPNKLLAPIIIAGITVGFLASAYKFVFAKSDPHKESTQSKSNSTSSAQDDD</sequence>
<feature type="compositionally biased region" description="Low complexity" evidence="1">
    <location>
        <begin position="59"/>
        <end position="72"/>
    </location>
</feature>
<keyword evidence="2" id="KW-0472">Membrane</keyword>
<keyword evidence="4" id="KW-1185">Reference proteome</keyword>
<gene>
    <name evidence="3" type="ORF">G8E00_12520</name>
</gene>
<protein>
    <submittedName>
        <fullName evidence="3">Uncharacterized protein</fullName>
    </submittedName>
</protein>
<feature type="transmembrane region" description="Helical" evidence="2">
    <location>
        <begin position="26"/>
        <end position="47"/>
    </location>
</feature>
<accession>A0A6G8RXN2</accession>
<dbReference type="KEGG" id="asha:G8E00_12520"/>
<dbReference type="Proteomes" id="UP000502297">
    <property type="component" value="Chromosome"/>
</dbReference>
<feature type="region of interest" description="Disordered" evidence="1">
    <location>
        <begin position="51"/>
        <end position="72"/>
    </location>
</feature>